<dbReference type="SUPFAM" id="SSF46894">
    <property type="entry name" value="C-terminal effector domain of the bipartite response regulators"/>
    <property type="match status" value="1"/>
</dbReference>
<dbReference type="InterPro" id="IPR016032">
    <property type="entry name" value="Sig_transdc_resp-reg_C-effctor"/>
</dbReference>
<dbReference type="EMBL" id="NEXH01000004">
    <property type="protein sequence ID" value="PSN96141.1"/>
    <property type="molecule type" value="Genomic_DNA"/>
</dbReference>
<protein>
    <recommendedName>
        <fullName evidence="1">HTH bat-type domain-containing protein</fullName>
    </recommendedName>
</protein>
<dbReference type="AlphaFoldDB" id="A0A2R6B7P9"/>
<evidence type="ECO:0000259" key="1">
    <source>
        <dbReference type="Pfam" id="PF04967"/>
    </source>
</evidence>
<gene>
    <name evidence="3" type="ORF">B9Q06_03425</name>
    <name evidence="2" type="ORF">B9Q06_08520</name>
</gene>
<dbReference type="GO" id="GO:0006355">
    <property type="term" value="P:regulation of DNA-templated transcription"/>
    <property type="evidence" value="ECO:0007669"/>
    <property type="project" value="InterPro"/>
</dbReference>
<dbReference type="PANTHER" id="PTHR34236">
    <property type="entry name" value="DIMETHYL SULFOXIDE REDUCTASE TRANSCRIPTIONAL ACTIVATOR"/>
    <property type="match status" value="1"/>
</dbReference>
<name>A0A2R6B7P9_9ARCH</name>
<proteinExistence type="predicted"/>
<reference evidence="2 4" key="1">
    <citation type="submission" date="2017-04" db="EMBL/GenBank/DDBJ databases">
        <title>Novel microbial lineages endemic to geothermal iron-oxide mats fill important gaps in the evolutionary history of Archaea.</title>
        <authorList>
            <person name="Jay Z.J."/>
            <person name="Beam J.P."/>
            <person name="Dlakic M."/>
            <person name="Rusch D.B."/>
            <person name="Kozubal M.A."/>
            <person name="Inskeep W.P."/>
        </authorList>
    </citation>
    <scope>NUCLEOTIDE SEQUENCE [LARGE SCALE GENOMIC DNA]</scope>
    <source>
        <strain evidence="2">ECH_B_2</strain>
    </source>
</reference>
<dbReference type="Proteomes" id="UP000241284">
    <property type="component" value="Unassembled WGS sequence"/>
</dbReference>
<dbReference type="InterPro" id="IPR007050">
    <property type="entry name" value="HTH_bacterioopsin"/>
</dbReference>
<evidence type="ECO:0000313" key="3">
    <source>
        <dbReference type="EMBL" id="PSN96141.1"/>
    </source>
</evidence>
<accession>A0A2R6B7P9</accession>
<dbReference type="GO" id="GO:0003677">
    <property type="term" value="F:DNA binding"/>
    <property type="evidence" value="ECO:0007669"/>
    <property type="project" value="InterPro"/>
</dbReference>
<dbReference type="Pfam" id="PF04967">
    <property type="entry name" value="HTH_10"/>
    <property type="match status" value="1"/>
</dbReference>
<sequence length="182" mass="20754">MVYEYTSPTHMSVIVNCRCNAQNSTLRLAESYSCLWVAPVTYLGGEESFDLLVFDYDRFQKLFNEYERLGDAVVKRKVYVPTNTLRDSFAVSLSSLFSSLTQRQIRVLEEAMTRGYYEVPRRTSIKQIAAALGLSESTTQEHLSRAEAKVVRAIAPYLRLYARTPQLSDEPAVQGVREGYEQ</sequence>
<organism evidence="2 4">
    <name type="scientific">Candidatus Marsarchaeota G2 archaeon ECH_B_2</name>
    <dbReference type="NCBI Taxonomy" id="1978160"/>
    <lineage>
        <taxon>Archaea</taxon>
        <taxon>Candidatus Marsarchaeota</taxon>
        <taxon>Candidatus Marsarchaeota group 2</taxon>
    </lineage>
</organism>
<dbReference type="EMBL" id="NEXH01000021">
    <property type="protein sequence ID" value="PSN94612.1"/>
    <property type="molecule type" value="Genomic_DNA"/>
</dbReference>
<evidence type="ECO:0000313" key="4">
    <source>
        <dbReference type="Proteomes" id="UP000241284"/>
    </source>
</evidence>
<evidence type="ECO:0000313" key="2">
    <source>
        <dbReference type="EMBL" id="PSN94612.1"/>
    </source>
</evidence>
<dbReference type="PANTHER" id="PTHR34236:SF1">
    <property type="entry name" value="DIMETHYL SULFOXIDE REDUCTASE TRANSCRIPTIONAL ACTIVATOR"/>
    <property type="match status" value="1"/>
</dbReference>
<dbReference type="InterPro" id="IPR036388">
    <property type="entry name" value="WH-like_DNA-bd_sf"/>
</dbReference>
<feature type="domain" description="HTH bat-type" evidence="1">
    <location>
        <begin position="100"/>
        <end position="151"/>
    </location>
</feature>
<dbReference type="Gene3D" id="1.10.10.10">
    <property type="entry name" value="Winged helix-like DNA-binding domain superfamily/Winged helix DNA-binding domain"/>
    <property type="match status" value="1"/>
</dbReference>
<comment type="caution">
    <text evidence="2">The sequence shown here is derived from an EMBL/GenBank/DDBJ whole genome shotgun (WGS) entry which is preliminary data.</text>
</comment>